<reference evidence="1 2" key="1">
    <citation type="submission" date="2012-04" db="EMBL/GenBank/DDBJ databases">
        <authorList>
            <person name="Harkins D.M."/>
            <person name="Madupu R."/>
            <person name="Durkin A.S."/>
            <person name="Torralba M."/>
            <person name="Methe B."/>
            <person name="Sutton G.G."/>
            <person name="Nelson K.E."/>
        </authorList>
    </citation>
    <scope>NUCLEOTIDE SEQUENCE [LARGE SCALE GENOMIC DNA]</scope>
    <source>
        <strain evidence="1 2">VK64</strain>
    </source>
</reference>
<proteinExistence type="predicted"/>
<sequence length="38" mass="4154">MSLSSFRGGDHATGRLKTSFQFSDDLFATSTLPVFKLS</sequence>
<accession>I2NW79</accession>
<comment type="caution">
    <text evidence="1">The sequence shown here is derived from an EMBL/GenBank/DDBJ whole genome shotgun (WGS) entry which is preliminary data.</text>
</comment>
<name>I2NW79_NEISI</name>
<dbReference type="Proteomes" id="UP000004473">
    <property type="component" value="Unassembled WGS sequence"/>
</dbReference>
<gene>
    <name evidence="1" type="ORF">HMPREF1051_1449</name>
</gene>
<dbReference type="PATRIC" id="fig|1095748.3.peg.384"/>
<protein>
    <submittedName>
        <fullName evidence="1">Uncharacterized protein</fullName>
    </submittedName>
</protein>
<organism evidence="1 2">
    <name type="scientific">Neisseria sicca VK64</name>
    <dbReference type="NCBI Taxonomy" id="1095748"/>
    <lineage>
        <taxon>Bacteria</taxon>
        <taxon>Pseudomonadati</taxon>
        <taxon>Pseudomonadota</taxon>
        <taxon>Betaproteobacteria</taxon>
        <taxon>Neisseriales</taxon>
        <taxon>Neisseriaceae</taxon>
        <taxon>Neisseria</taxon>
    </lineage>
</organism>
<evidence type="ECO:0000313" key="1">
    <source>
        <dbReference type="EMBL" id="EIG30090.1"/>
    </source>
</evidence>
<dbReference type="AlphaFoldDB" id="I2NW79"/>
<dbReference type="EMBL" id="AJMT01000023">
    <property type="protein sequence ID" value="EIG30090.1"/>
    <property type="molecule type" value="Genomic_DNA"/>
</dbReference>
<evidence type="ECO:0000313" key="2">
    <source>
        <dbReference type="Proteomes" id="UP000004473"/>
    </source>
</evidence>